<dbReference type="Pfam" id="PF01292">
    <property type="entry name" value="Ni_hydr_CYTB"/>
    <property type="match status" value="1"/>
</dbReference>
<evidence type="ECO:0000256" key="4">
    <source>
        <dbReference type="ARBA" id="ARBA00022475"/>
    </source>
</evidence>
<evidence type="ECO:0000256" key="8">
    <source>
        <dbReference type="ARBA" id="ARBA00022982"/>
    </source>
</evidence>
<proteinExistence type="inferred from homology"/>
<comment type="subcellular location">
    <subcellularLocation>
        <location evidence="1">Cell membrane</location>
        <topology evidence="1">Multi-pass membrane protein</topology>
    </subcellularLocation>
</comment>
<comment type="similarity">
    <text evidence="2">Belongs to the HupC/HyaC/HydC family.</text>
</comment>
<dbReference type="GO" id="GO:0009055">
    <property type="term" value="F:electron transfer activity"/>
    <property type="evidence" value="ECO:0007669"/>
    <property type="project" value="InterPro"/>
</dbReference>
<feature type="transmembrane region" description="Helical" evidence="12">
    <location>
        <begin position="12"/>
        <end position="32"/>
    </location>
</feature>
<dbReference type="RefSeq" id="WP_108308379.1">
    <property type="nucleotide sequence ID" value="NZ_CP020921.1"/>
</dbReference>
<dbReference type="Proteomes" id="UP000244792">
    <property type="component" value="Chromosome"/>
</dbReference>
<dbReference type="Gene3D" id="1.20.950.20">
    <property type="entry name" value="Transmembrane di-heme cytochromes, Chain C"/>
    <property type="match status" value="1"/>
</dbReference>
<dbReference type="PANTHER" id="PTHR30485">
    <property type="entry name" value="NI/FE-HYDROGENASE 1 B-TYPE CYTOCHROME SUBUNIT"/>
    <property type="match status" value="1"/>
</dbReference>
<dbReference type="AlphaFoldDB" id="A0A2R4VYU1"/>
<dbReference type="KEGG" id="taci:TDSAC_0334"/>
<name>A0A2R4VYU1_THEAF</name>
<dbReference type="InterPro" id="IPR000516">
    <property type="entry name" value="Ni-dep_Hydgase_cyt-B"/>
</dbReference>
<evidence type="ECO:0000256" key="9">
    <source>
        <dbReference type="ARBA" id="ARBA00022989"/>
    </source>
</evidence>
<keyword evidence="7" id="KW-0479">Metal-binding</keyword>
<gene>
    <name evidence="14" type="ORF">TDSAC_0334</name>
</gene>
<keyword evidence="5" id="KW-0349">Heme</keyword>
<keyword evidence="9 12" id="KW-1133">Transmembrane helix</keyword>
<sequence>MARLEDHPLPQRVMHWINLLCMLGLIISGWYIHSPFAPGWMGALRWLHFSLAYIWILNAIFRIYFAFAGSDRDWREFAYTKEDFKNIIPQIKYYLFLGPHPHTGKYNPLQKVAYSWLLIVLFIFQATTGFALLWPTGAFSGVVHFFGGLYYLRLWHYFGMFAFIIFIIGHVYLSVTEAWDQVPLMFFGIAKKD</sequence>
<dbReference type="InterPro" id="IPR016174">
    <property type="entry name" value="Di-haem_cyt_TM"/>
</dbReference>
<evidence type="ECO:0000256" key="12">
    <source>
        <dbReference type="SAM" id="Phobius"/>
    </source>
</evidence>
<reference evidence="14 15" key="1">
    <citation type="submission" date="2017-04" db="EMBL/GenBank/DDBJ databases">
        <title>Genomic insights into metabolism of Thermodesulfobium acidiphilum.</title>
        <authorList>
            <person name="Toshchakov S.V."/>
            <person name="Frolov E.N."/>
            <person name="Kublanov I.V."/>
            <person name="Samarov N.I."/>
            <person name="Novikov A."/>
            <person name="Lebedinsky A.V."/>
            <person name="Bonch-Osmolovskaya E.A."/>
            <person name="Chernyh N.A."/>
        </authorList>
    </citation>
    <scope>NUCLEOTIDE SEQUENCE [LARGE SCALE GENOMIC DNA]</scope>
    <source>
        <strain evidence="14 15">3127-1</strain>
    </source>
</reference>
<dbReference type="PRINTS" id="PR00161">
    <property type="entry name" value="NIHGNASECYTB"/>
</dbReference>
<feature type="transmembrane region" description="Helical" evidence="12">
    <location>
        <begin position="112"/>
        <end position="134"/>
    </location>
</feature>
<dbReference type="InterPro" id="IPR051542">
    <property type="entry name" value="Hydrogenase_cytochrome"/>
</dbReference>
<accession>A0A2R4VYU1</accession>
<evidence type="ECO:0000256" key="10">
    <source>
        <dbReference type="ARBA" id="ARBA00023004"/>
    </source>
</evidence>
<evidence type="ECO:0000256" key="1">
    <source>
        <dbReference type="ARBA" id="ARBA00004651"/>
    </source>
</evidence>
<evidence type="ECO:0000256" key="3">
    <source>
        <dbReference type="ARBA" id="ARBA00022448"/>
    </source>
</evidence>
<evidence type="ECO:0000256" key="6">
    <source>
        <dbReference type="ARBA" id="ARBA00022692"/>
    </source>
</evidence>
<dbReference type="GO" id="GO:0005886">
    <property type="term" value="C:plasma membrane"/>
    <property type="evidence" value="ECO:0007669"/>
    <property type="project" value="UniProtKB-SubCell"/>
</dbReference>
<keyword evidence="3" id="KW-0813">Transport</keyword>
<dbReference type="GO" id="GO:0020037">
    <property type="term" value="F:heme binding"/>
    <property type="evidence" value="ECO:0007669"/>
    <property type="project" value="TreeGrafter"/>
</dbReference>
<dbReference type="OrthoDB" id="257690at2"/>
<keyword evidence="10" id="KW-0408">Iron</keyword>
<protein>
    <submittedName>
        <fullName evidence="14">Ni/Fe-hydrogenase 1 B-type cytochrome subunit</fullName>
    </submittedName>
</protein>
<organism evidence="14 15">
    <name type="scientific">Thermodesulfobium acidiphilum</name>
    <dbReference type="NCBI Taxonomy" id="1794699"/>
    <lineage>
        <taxon>Bacteria</taxon>
        <taxon>Pseudomonadati</taxon>
        <taxon>Thermodesulfobiota</taxon>
        <taxon>Thermodesulfobiia</taxon>
        <taxon>Thermodesulfobiales</taxon>
        <taxon>Thermodesulfobiaceae</taxon>
        <taxon>Thermodesulfobium</taxon>
    </lineage>
</organism>
<evidence type="ECO:0000256" key="11">
    <source>
        <dbReference type="ARBA" id="ARBA00023136"/>
    </source>
</evidence>
<dbReference type="EMBL" id="CP020921">
    <property type="protein sequence ID" value="AWB09711.1"/>
    <property type="molecule type" value="Genomic_DNA"/>
</dbReference>
<keyword evidence="11 12" id="KW-0472">Membrane</keyword>
<evidence type="ECO:0000256" key="7">
    <source>
        <dbReference type="ARBA" id="ARBA00022723"/>
    </source>
</evidence>
<feature type="transmembrane region" description="Helical" evidence="12">
    <location>
        <begin position="44"/>
        <end position="65"/>
    </location>
</feature>
<dbReference type="NCBIfam" id="TIGR02125">
    <property type="entry name" value="CytB-hydogenase"/>
    <property type="match status" value="1"/>
</dbReference>
<dbReference type="SUPFAM" id="SSF81342">
    <property type="entry name" value="Transmembrane di-heme cytochromes"/>
    <property type="match status" value="1"/>
</dbReference>
<dbReference type="PANTHER" id="PTHR30485:SF0">
    <property type="entry name" value="NI_FE-HYDROGENASE 1 B-TYPE CYTOCHROME SUBUNIT-RELATED"/>
    <property type="match status" value="1"/>
</dbReference>
<feature type="transmembrane region" description="Helical" evidence="12">
    <location>
        <begin position="154"/>
        <end position="175"/>
    </location>
</feature>
<dbReference type="GO" id="GO:0005506">
    <property type="term" value="F:iron ion binding"/>
    <property type="evidence" value="ECO:0007669"/>
    <property type="project" value="InterPro"/>
</dbReference>
<feature type="domain" description="Cytochrome b561 bacterial/Ni-hydrogenase" evidence="13">
    <location>
        <begin position="7"/>
        <end position="187"/>
    </location>
</feature>
<evidence type="ECO:0000313" key="14">
    <source>
        <dbReference type="EMBL" id="AWB09711.1"/>
    </source>
</evidence>
<keyword evidence="8" id="KW-0249">Electron transport</keyword>
<dbReference type="GO" id="GO:0022904">
    <property type="term" value="P:respiratory electron transport chain"/>
    <property type="evidence" value="ECO:0007669"/>
    <property type="project" value="InterPro"/>
</dbReference>
<keyword evidence="4" id="KW-1003">Cell membrane</keyword>
<evidence type="ECO:0000256" key="5">
    <source>
        <dbReference type="ARBA" id="ARBA00022617"/>
    </source>
</evidence>
<keyword evidence="6 12" id="KW-0812">Transmembrane</keyword>
<evidence type="ECO:0000313" key="15">
    <source>
        <dbReference type="Proteomes" id="UP000244792"/>
    </source>
</evidence>
<dbReference type="InterPro" id="IPR011577">
    <property type="entry name" value="Cyt_b561_bac/Ni-Hgenase"/>
</dbReference>
<evidence type="ECO:0000259" key="13">
    <source>
        <dbReference type="Pfam" id="PF01292"/>
    </source>
</evidence>
<evidence type="ECO:0000256" key="2">
    <source>
        <dbReference type="ARBA" id="ARBA00008622"/>
    </source>
</evidence>
<keyword evidence="15" id="KW-1185">Reference proteome</keyword>